<dbReference type="PANTHER" id="PTHR12697:SF38">
    <property type="entry name" value="PBS LYASE HEAT DOMAIN PROTEIN REPEAT-CONTAINING PROTEIN"/>
    <property type="match status" value="1"/>
</dbReference>
<dbReference type="PANTHER" id="PTHR12697">
    <property type="entry name" value="PBS LYASE HEAT-LIKE PROTEIN"/>
    <property type="match status" value="1"/>
</dbReference>
<protein>
    <submittedName>
        <fullName evidence="1">HEAT repeat protein</fullName>
    </submittedName>
</protein>
<dbReference type="SUPFAM" id="SSF48371">
    <property type="entry name" value="ARM repeat"/>
    <property type="match status" value="2"/>
</dbReference>
<dbReference type="GO" id="GO:0016491">
    <property type="term" value="F:oxidoreductase activity"/>
    <property type="evidence" value="ECO:0007669"/>
    <property type="project" value="TreeGrafter"/>
</dbReference>
<dbReference type="OrthoDB" id="9766168at2"/>
<gene>
    <name evidence="1" type="ORF">EDC39_11054</name>
</gene>
<reference evidence="1 2" key="1">
    <citation type="submission" date="2019-07" db="EMBL/GenBank/DDBJ databases">
        <title>Genomic Encyclopedia of Type Strains, Phase IV (KMG-IV): sequencing the most valuable type-strain genomes for metagenomic binning, comparative biology and taxonomic classification.</title>
        <authorList>
            <person name="Goeker M."/>
        </authorList>
    </citation>
    <scope>NUCLEOTIDE SEQUENCE [LARGE SCALE GENOMIC DNA]</scope>
    <source>
        <strain evidence="1 2">SS015</strain>
    </source>
</reference>
<dbReference type="Gene3D" id="1.25.10.10">
    <property type="entry name" value="Leucine-rich Repeat Variant"/>
    <property type="match status" value="2"/>
</dbReference>
<evidence type="ECO:0000313" key="2">
    <source>
        <dbReference type="Proteomes" id="UP000324159"/>
    </source>
</evidence>
<organism evidence="1 2">
    <name type="scientific">Geothermobacter ehrlichii</name>
    <dbReference type="NCBI Taxonomy" id="213224"/>
    <lineage>
        <taxon>Bacteria</taxon>
        <taxon>Pseudomonadati</taxon>
        <taxon>Thermodesulfobacteriota</taxon>
        <taxon>Desulfuromonadia</taxon>
        <taxon>Desulfuromonadales</taxon>
        <taxon>Geothermobacteraceae</taxon>
        <taxon>Geothermobacter</taxon>
    </lineage>
</organism>
<evidence type="ECO:0000313" key="1">
    <source>
        <dbReference type="EMBL" id="TYO97514.1"/>
    </source>
</evidence>
<dbReference type="InterPro" id="IPR004155">
    <property type="entry name" value="PBS_lyase_HEAT"/>
</dbReference>
<keyword evidence="2" id="KW-1185">Reference proteome</keyword>
<dbReference type="AlphaFoldDB" id="A0A5D3WGE6"/>
<dbReference type="SMART" id="SM00567">
    <property type="entry name" value="EZ_HEAT"/>
    <property type="match status" value="7"/>
</dbReference>
<sequence length="515" mass="57545">MSQSLPQIEAALRELTKLLKAVQYYPSGHPAVATTASETRTAFLPLLEAGRNLTLRVHKEGFFLDETPVAAGNQVLRKLAAYLFGRLVQTLVILPDLSTDDLIGFGRALAIDPREVHRHGGIKDLLLKARLTTIWVNETDLEQILAHKREIEITKDDDTGGSGEDFLQNLEIDVGERDLKTVIEELRREQDDSRFAVLLEELVPLARLCQNPRGRLRLLEALALLCQFAADRSARLPRREAALNALNQLTQPELIDFLIDFLCDREIADRHRELLLRILTFLRQRSLERLMERLAGEKVGACRKILSNALARQGSQAVPLLAAYLRDERWYVVRNAVNILGEIRDPAATRHLNPLLHHEDIRVCRETIRALTRIGGPGAARILLDIINDDDEEISRQAILSLGVIGDETAVPDLLKIVRKSDFFCKQLGRKKDAIRALGEIGSLDALPALATVLKTRRIFKRHEQNELRAAAAQAIGEIGAPDSAPLLEQAASDRSPEVARQAATALKYLNRAHD</sequence>
<dbReference type="EMBL" id="VNIB01000010">
    <property type="protein sequence ID" value="TYO97514.1"/>
    <property type="molecule type" value="Genomic_DNA"/>
</dbReference>
<proteinExistence type="predicted"/>
<dbReference type="Pfam" id="PF03130">
    <property type="entry name" value="HEAT_PBS"/>
    <property type="match status" value="1"/>
</dbReference>
<dbReference type="Pfam" id="PF13646">
    <property type="entry name" value="HEAT_2"/>
    <property type="match status" value="2"/>
</dbReference>
<comment type="caution">
    <text evidence="1">The sequence shown here is derived from an EMBL/GenBank/DDBJ whole genome shotgun (WGS) entry which is preliminary data.</text>
</comment>
<dbReference type="Proteomes" id="UP000324159">
    <property type="component" value="Unassembled WGS sequence"/>
</dbReference>
<dbReference type="RefSeq" id="WP_148896412.1">
    <property type="nucleotide sequence ID" value="NZ_VNIB01000010.1"/>
</dbReference>
<accession>A0A5D3WGE6</accession>
<dbReference type="InterPro" id="IPR016024">
    <property type="entry name" value="ARM-type_fold"/>
</dbReference>
<name>A0A5D3WGE6_9BACT</name>
<dbReference type="InterPro" id="IPR011989">
    <property type="entry name" value="ARM-like"/>
</dbReference>